<dbReference type="InterPro" id="IPR009057">
    <property type="entry name" value="Homeodomain-like_sf"/>
</dbReference>
<dbReference type="Pfam" id="PF13481">
    <property type="entry name" value="AAA_25"/>
    <property type="match status" value="1"/>
</dbReference>
<evidence type="ECO:0000313" key="3">
    <source>
        <dbReference type="Proteomes" id="UP001446205"/>
    </source>
</evidence>
<name>A0ABU9D8Z7_9PROT</name>
<organism evidence="2 3">
    <name type="scientific">Thermithiobacillus plumbiphilus</name>
    <dbReference type="NCBI Taxonomy" id="1729899"/>
    <lineage>
        <taxon>Bacteria</taxon>
        <taxon>Pseudomonadati</taxon>
        <taxon>Pseudomonadota</taxon>
        <taxon>Acidithiobacillia</taxon>
        <taxon>Acidithiobacillales</taxon>
        <taxon>Thermithiobacillaceae</taxon>
        <taxon>Thermithiobacillus</taxon>
    </lineage>
</organism>
<protein>
    <submittedName>
        <fullName evidence="2">AAA family ATPase</fullName>
    </submittedName>
</protein>
<dbReference type="Gene3D" id="3.40.50.300">
    <property type="entry name" value="P-loop containing nucleotide triphosphate hydrolases"/>
    <property type="match status" value="1"/>
</dbReference>
<evidence type="ECO:0000256" key="1">
    <source>
        <dbReference type="SAM" id="MobiDB-lite"/>
    </source>
</evidence>
<dbReference type="RefSeq" id="WP_341370964.1">
    <property type="nucleotide sequence ID" value="NZ_JBBPCO010000008.1"/>
</dbReference>
<proteinExistence type="predicted"/>
<dbReference type="Gene3D" id="1.10.10.60">
    <property type="entry name" value="Homeodomain-like"/>
    <property type="match status" value="1"/>
</dbReference>
<dbReference type="SUPFAM" id="SSF52540">
    <property type="entry name" value="P-loop containing nucleoside triphosphate hydrolases"/>
    <property type="match status" value="1"/>
</dbReference>
<dbReference type="SUPFAM" id="SSF46689">
    <property type="entry name" value="Homeodomain-like"/>
    <property type="match status" value="1"/>
</dbReference>
<gene>
    <name evidence="2" type="ORF">WOB96_09015</name>
</gene>
<comment type="caution">
    <text evidence="2">The sequence shown here is derived from an EMBL/GenBank/DDBJ whole genome shotgun (WGS) entry which is preliminary data.</text>
</comment>
<keyword evidence="3" id="KW-1185">Reference proteome</keyword>
<evidence type="ECO:0000313" key="2">
    <source>
        <dbReference type="EMBL" id="MEK8089906.1"/>
    </source>
</evidence>
<accession>A0ABU9D8Z7</accession>
<feature type="compositionally biased region" description="Basic and acidic residues" evidence="1">
    <location>
        <begin position="329"/>
        <end position="339"/>
    </location>
</feature>
<dbReference type="InterPro" id="IPR027417">
    <property type="entry name" value="P-loop_NTPase"/>
</dbReference>
<reference evidence="2 3" key="1">
    <citation type="submission" date="2024-04" db="EMBL/GenBank/DDBJ databases">
        <authorList>
            <person name="Abashina T."/>
            <person name="Shaikin A."/>
        </authorList>
    </citation>
    <scope>NUCLEOTIDE SEQUENCE [LARGE SCALE GENOMIC DNA]</scope>
    <source>
        <strain evidence="2 3">AAFK</strain>
    </source>
</reference>
<dbReference type="Pfam" id="PF13384">
    <property type="entry name" value="HTH_23"/>
    <property type="match status" value="1"/>
</dbReference>
<sequence>MSSLSEQIYTELASPEEVAETLGGVELAGNEERESLPRVRAVGLDELLSKEYPPREWVMEPVIPTQGLAMIFAQRGIGKTHLSLGIAYAVASGGSFLKWQAPRPRGVLFVDGEMPAVTIKERLAGIVLASEKEATAPFRIITPDEQEHGRTPDLSSPLGQIMVDEHITDEIALIVVDNLSTLARTGKENEGESWLSIQEWALKWRARGKSILFIHHAGKGGQQRGTSRREDVLDTVINLRRPSQYSPEEGAVFEVHFEKARGVMGDAVAPFEARMGTPDASGNPWSVRSVEDSTYERVIQLLEEGLSQIEIATELGIHKSRVSRHRKRAITEGRYRESNKPASAKRNKPARDWSEEAEDAD</sequence>
<dbReference type="Proteomes" id="UP001446205">
    <property type="component" value="Unassembled WGS sequence"/>
</dbReference>
<dbReference type="EMBL" id="JBBPCO010000008">
    <property type="protein sequence ID" value="MEK8089906.1"/>
    <property type="molecule type" value="Genomic_DNA"/>
</dbReference>
<feature type="region of interest" description="Disordered" evidence="1">
    <location>
        <begin position="321"/>
        <end position="361"/>
    </location>
</feature>